<organism evidence="9 10">
    <name type="scientific">Rhizobium laguerreae</name>
    <dbReference type="NCBI Taxonomy" id="1076926"/>
    <lineage>
        <taxon>Bacteria</taxon>
        <taxon>Pseudomonadati</taxon>
        <taxon>Pseudomonadota</taxon>
        <taxon>Alphaproteobacteria</taxon>
        <taxon>Hyphomicrobiales</taxon>
        <taxon>Rhizobiaceae</taxon>
        <taxon>Rhizobium/Agrobacterium group</taxon>
        <taxon>Rhizobium</taxon>
    </lineage>
</organism>
<dbReference type="SUPFAM" id="SSF55874">
    <property type="entry name" value="ATPase domain of HSP90 chaperone/DNA topoisomerase II/histidine kinase"/>
    <property type="match status" value="1"/>
</dbReference>
<evidence type="ECO:0000256" key="7">
    <source>
        <dbReference type="ARBA" id="ARBA00022840"/>
    </source>
</evidence>
<name>A0AB35FNU2_9HYPH</name>
<evidence type="ECO:0000256" key="4">
    <source>
        <dbReference type="ARBA" id="ARBA00022679"/>
    </source>
</evidence>
<evidence type="ECO:0000256" key="3">
    <source>
        <dbReference type="ARBA" id="ARBA00022553"/>
    </source>
</evidence>
<evidence type="ECO:0000259" key="8">
    <source>
        <dbReference type="PROSITE" id="PS50109"/>
    </source>
</evidence>
<dbReference type="InterPro" id="IPR003594">
    <property type="entry name" value="HATPase_dom"/>
</dbReference>
<evidence type="ECO:0000256" key="1">
    <source>
        <dbReference type="ARBA" id="ARBA00000085"/>
    </source>
</evidence>
<dbReference type="PRINTS" id="PR00344">
    <property type="entry name" value="BCTRLSENSOR"/>
</dbReference>
<dbReference type="Proteomes" id="UP000758022">
    <property type="component" value="Unassembled WGS sequence"/>
</dbReference>
<proteinExistence type="predicted"/>
<dbReference type="InterPro" id="IPR036890">
    <property type="entry name" value="HATPase_C_sf"/>
</dbReference>
<dbReference type="Gene3D" id="3.30.565.10">
    <property type="entry name" value="Histidine kinase-like ATPase, C-terminal domain"/>
    <property type="match status" value="1"/>
</dbReference>
<dbReference type="Gene3D" id="3.30.450.40">
    <property type="match status" value="1"/>
</dbReference>
<protein>
    <recommendedName>
        <fullName evidence="2">histidine kinase</fullName>
        <ecNumber evidence="2">2.7.13.3</ecNumber>
    </recommendedName>
</protein>
<gene>
    <name evidence="9" type="ORF">HFO74_33095</name>
</gene>
<dbReference type="SMART" id="SM00065">
    <property type="entry name" value="GAF"/>
    <property type="match status" value="1"/>
</dbReference>
<comment type="catalytic activity">
    <reaction evidence="1">
        <text>ATP + protein L-histidine = ADP + protein N-phospho-L-histidine.</text>
        <dbReference type="EC" id="2.7.13.3"/>
    </reaction>
</comment>
<dbReference type="AlphaFoldDB" id="A0AB35FNU2"/>
<dbReference type="PANTHER" id="PTHR41523">
    <property type="entry name" value="TWO-COMPONENT SYSTEM SENSOR PROTEIN"/>
    <property type="match status" value="1"/>
</dbReference>
<dbReference type="EC" id="2.7.13.3" evidence="2"/>
<evidence type="ECO:0000256" key="2">
    <source>
        <dbReference type="ARBA" id="ARBA00012438"/>
    </source>
</evidence>
<evidence type="ECO:0000256" key="6">
    <source>
        <dbReference type="ARBA" id="ARBA00022777"/>
    </source>
</evidence>
<dbReference type="InterPro" id="IPR011495">
    <property type="entry name" value="Sig_transdc_His_kin_sub2_dim/P"/>
</dbReference>
<dbReference type="SUPFAM" id="SSF55781">
    <property type="entry name" value="GAF domain-like"/>
    <property type="match status" value="1"/>
</dbReference>
<feature type="domain" description="Histidine kinase" evidence="8">
    <location>
        <begin position="205"/>
        <end position="396"/>
    </location>
</feature>
<dbReference type="InterPro" id="IPR004358">
    <property type="entry name" value="Sig_transdc_His_kin-like_C"/>
</dbReference>
<dbReference type="RefSeq" id="WP_221980134.1">
    <property type="nucleotide sequence ID" value="NZ_JAAXQQ010000014.1"/>
</dbReference>
<keyword evidence="7" id="KW-0067">ATP-binding</keyword>
<evidence type="ECO:0000313" key="10">
    <source>
        <dbReference type="Proteomes" id="UP000758022"/>
    </source>
</evidence>
<accession>A0AB35FNU2</accession>
<dbReference type="GO" id="GO:0004673">
    <property type="term" value="F:protein histidine kinase activity"/>
    <property type="evidence" value="ECO:0007669"/>
    <property type="project" value="UniProtKB-EC"/>
</dbReference>
<dbReference type="GO" id="GO:0005524">
    <property type="term" value="F:ATP binding"/>
    <property type="evidence" value="ECO:0007669"/>
    <property type="project" value="UniProtKB-KW"/>
</dbReference>
<dbReference type="Pfam" id="PF07568">
    <property type="entry name" value="HisKA_2"/>
    <property type="match status" value="1"/>
</dbReference>
<dbReference type="InterPro" id="IPR003018">
    <property type="entry name" value="GAF"/>
</dbReference>
<reference evidence="9" key="1">
    <citation type="submission" date="2020-04" db="EMBL/GenBank/DDBJ databases">
        <title>Global-level population genomics supports evidence of horizontal gene transfer on evolution of Rhizobia in Lentils.</title>
        <authorList>
            <person name="Gai Y."/>
            <person name="Cook D."/>
            <person name="Riely B."/>
        </authorList>
    </citation>
    <scope>NUCLEOTIDE SEQUENCE</scope>
    <source>
        <strain evidence="9">TLR9</strain>
    </source>
</reference>
<dbReference type="InterPro" id="IPR005467">
    <property type="entry name" value="His_kinase_dom"/>
</dbReference>
<dbReference type="SMART" id="SM00387">
    <property type="entry name" value="HATPase_c"/>
    <property type="match status" value="1"/>
</dbReference>
<dbReference type="PROSITE" id="PS50109">
    <property type="entry name" value="HIS_KIN"/>
    <property type="match status" value="1"/>
</dbReference>
<keyword evidence="6" id="KW-0418">Kinase</keyword>
<keyword evidence="3" id="KW-0597">Phosphoprotein</keyword>
<sequence>MSELEIQQDPPPSPNRKAAPKELAYRLRQQRIAADFGYLALKTEDLDELLQEATRLAAEGLDASFAKYLRHLGAGSGFLVAAGVGWGPGVVGRARVGDEMESPAGYAFHTEKAVISNHLSSEERFRTPALLIEHGIKRALNVIIRSEERRYGVLEVDTPGEGQFDEADVAFLESFASMLGVAIQRGEREARLREAIRHQEVLTLEASHRVKNSLSIVASLLSMQARATGNGEAAEALQDAVQRVQTVASLHDRLWRSKAVRTVHLDKFLHELCEQVMAASSGVRVTCRVDSVTVITEQAVNVGLLVNELTTNAIKYAFDEGATGTIEVTVAALGDGTLLLFVDDDGKGLPADFDPSTASSLGVRLITSISRQLGGDPRWERLSQGTRFALEFPLASDP</sequence>
<keyword evidence="5" id="KW-0547">Nucleotide-binding</keyword>
<dbReference type="InterPro" id="IPR029016">
    <property type="entry name" value="GAF-like_dom_sf"/>
</dbReference>
<dbReference type="Pfam" id="PF13185">
    <property type="entry name" value="GAF_2"/>
    <property type="match status" value="1"/>
</dbReference>
<dbReference type="EMBL" id="JAAXQQ010000014">
    <property type="protein sequence ID" value="MBY3068201.1"/>
    <property type="molecule type" value="Genomic_DNA"/>
</dbReference>
<comment type="caution">
    <text evidence="9">The sequence shown here is derived from an EMBL/GenBank/DDBJ whole genome shotgun (WGS) entry which is preliminary data.</text>
</comment>
<evidence type="ECO:0000313" key="9">
    <source>
        <dbReference type="EMBL" id="MBY3068201.1"/>
    </source>
</evidence>
<dbReference type="Pfam" id="PF02518">
    <property type="entry name" value="HATPase_c"/>
    <property type="match status" value="1"/>
</dbReference>
<dbReference type="PANTHER" id="PTHR41523:SF8">
    <property type="entry name" value="ETHYLENE RESPONSE SENSOR PROTEIN"/>
    <property type="match status" value="1"/>
</dbReference>
<evidence type="ECO:0000256" key="5">
    <source>
        <dbReference type="ARBA" id="ARBA00022741"/>
    </source>
</evidence>
<keyword evidence="4" id="KW-0808">Transferase</keyword>